<dbReference type="Gene3D" id="3.40.50.1110">
    <property type="entry name" value="SGNH hydrolase"/>
    <property type="match status" value="1"/>
</dbReference>
<dbReference type="EMBL" id="FOCE01000001">
    <property type="protein sequence ID" value="SEM54599.1"/>
    <property type="molecule type" value="Genomic_DNA"/>
</dbReference>
<protein>
    <recommendedName>
        <fullName evidence="3">GDSL-like Lipase/Acylhydrolase family protein</fullName>
    </recommendedName>
</protein>
<dbReference type="STRING" id="933059.SAMN04488103_101436"/>
<dbReference type="AlphaFoldDB" id="A0A1H7ZAU5"/>
<evidence type="ECO:0008006" key="3">
    <source>
        <dbReference type="Google" id="ProtNLM"/>
    </source>
</evidence>
<dbReference type="GO" id="GO:0016788">
    <property type="term" value="F:hydrolase activity, acting on ester bonds"/>
    <property type="evidence" value="ECO:0007669"/>
    <property type="project" value="UniProtKB-ARBA"/>
</dbReference>
<name>A0A1H7ZAU5_9RHOB</name>
<evidence type="ECO:0000313" key="1">
    <source>
        <dbReference type="EMBL" id="SEM54599.1"/>
    </source>
</evidence>
<dbReference type="Proteomes" id="UP000198761">
    <property type="component" value="Unassembled WGS sequence"/>
</dbReference>
<accession>A0A1H7ZAU5</accession>
<keyword evidence="2" id="KW-1185">Reference proteome</keyword>
<dbReference type="InterPro" id="IPR036514">
    <property type="entry name" value="SGNH_hydro_sf"/>
</dbReference>
<dbReference type="SUPFAM" id="SSF52266">
    <property type="entry name" value="SGNH hydrolase"/>
    <property type="match status" value="2"/>
</dbReference>
<evidence type="ECO:0000313" key="2">
    <source>
        <dbReference type="Proteomes" id="UP000198761"/>
    </source>
</evidence>
<sequence>MRLIHRIGGALGQIVLRLACAVMPLLGEAAVAAPLEIAAWGDSLTRGKGVTDESQSYPAVACRMIGDCVAFNLGWGGQDSTQIAARQGGVPLVIRVAGGEIPAQPVPVAVLDRSVDVLWMAGRSRGSLEGSLAGVAGILATDAAGRWSFTRAAPGAAVTVPDPVVFLPADAFARREAETWIWAGRNNIRDADQVMADIAAMVDALGHDRFLVGEILPSVEDRPGQVAARRAVNARLAAIYGPRFVPLVAALQQAGDGSAQDAADIARGDIPSSLRFDHLHLNAAGYAIVAQQFVATLAARR</sequence>
<proteinExistence type="predicted"/>
<gene>
    <name evidence="1" type="ORF">SAMN04488103_101436</name>
</gene>
<dbReference type="RefSeq" id="WP_091296113.1">
    <property type="nucleotide sequence ID" value="NZ_FOCE01000001.1"/>
</dbReference>
<reference evidence="1 2" key="1">
    <citation type="submission" date="2016-10" db="EMBL/GenBank/DDBJ databases">
        <authorList>
            <person name="de Groot N.N."/>
        </authorList>
    </citation>
    <scope>NUCLEOTIDE SEQUENCE [LARGE SCALE GENOMIC DNA]</scope>
    <source>
        <strain evidence="1 2">DSM 3857</strain>
    </source>
</reference>
<organism evidence="1 2">
    <name type="scientific">Gemmobacter aquatilis</name>
    <dbReference type="NCBI Taxonomy" id="933059"/>
    <lineage>
        <taxon>Bacteria</taxon>
        <taxon>Pseudomonadati</taxon>
        <taxon>Pseudomonadota</taxon>
        <taxon>Alphaproteobacteria</taxon>
        <taxon>Rhodobacterales</taxon>
        <taxon>Paracoccaceae</taxon>
        <taxon>Gemmobacter</taxon>
    </lineage>
</organism>